<protein>
    <submittedName>
        <fullName evidence="1">Uncharacterized protein</fullName>
    </submittedName>
</protein>
<proteinExistence type="predicted"/>
<name>A0A6C0B2X5_9ZZZZ</name>
<reference evidence="1" key="1">
    <citation type="journal article" date="2020" name="Nature">
        <title>Giant virus diversity and host interactions through global metagenomics.</title>
        <authorList>
            <person name="Schulz F."/>
            <person name="Roux S."/>
            <person name="Paez-Espino D."/>
            <person name="Jungbluth S."/>
            <person name="Walsh D.A."/>
            <person name="Denef V.J."/>
            <person name="McMahon K.D."/>
            <person name="Konstantinidis K.T."/>
            <person name="Eloe-Fadrosh E.A."/>
            <person name="Kyrpides N.C."/>
            <person name="Woyke T."/>
        </authorList>
    </citation>
    <scope>NUCLEOTIDE SEQUENCE</scope>
    <source>
        <strain evidence="1">GVMAG-M-3300009422-16</strain>
    </source>
</reference>
<dbReference type="AlphaFoldDB" id="A0A6C0B2X5"/>
<evidence type="ECO:0000313" key="1">
    <source>
        <dbReference type="EMBL" id="QHS86585.1"/>
    </source>
</evidence>
<organism evidence="1">
    <name type="scientific">viral metagenome</name>
    <dbReference type="NCBI Taxonomy" id="1070528"/>
    <lineage>
        <taxon>unclassified sequences</taxon>
        <taxon>metagenomes</taxon>
        <taxon>organismal metagenomes</taxon>
    </lineage>
</organism>
<sequence length="401" mass="46964">MYSIIHDPVTKIKFTIKSKKGREILEKFILKGGGRKCGICHKEGHNRRTCKNPTTKKIKKIKIVKKKQILAKKTKTKTKNLMFHRDDVGHQVLHDEVAMLFVKQFRHKQKLKITDEILDKFINSETYHKIIAEYLRELMDDEIILGSRPNFAKPPYIKPSICSSYKKTKDPKCDEQELCDWGLVSVYYGAGCKISEKKLAKRDEALPWYEGWRDDTTDVLTKSYNRSYYTSMDENIIPPWQKNDNAARWKRNKGYDVWNWGHCLYNNKISGVSVEFKSGKKNTKNTYKKLYKDLEKYIRRSIHTRIAWQMAHSTTYLNKRDLASVLKKLVTDGLRITGPYQVKYEPIPFKFAETPKGKPFADSGNIDHLDAWVKYKAHECPLSLIVWGSRKVSPIKEEYIQ</sequence>
<accession>A0A6C0B2X5</accession>
<dbReference type="EMBL" id="MN739058">
    <property type="protein sequence ID" value="QHS86585.1"/>
    <property type="molecule type" value="Genomic_DNA"/>
</dbReference>